<protein>
    <submittedName>
        <fullName evidence="4">GNAT family N-acetyltransferase</fullName>
    </submittedName>
</protein>
<dbReference type="Proteomes" id="UP000663792">
    <property type="component" value="Unassembled WGS sequence"/>
</dbReference>
<keyword evidence="5" id="KW-1185">Reference proteome</keyword>
<dbReference type="EMBL" id="JAERWK010000025">
    <property type="protein sequence ID" value="MBM9469233.1"/>
    <property type="molecule type" value="Genomic_DNA"/>
</dbReference>
<organism evidence="4 5">
    <name type="scientific">Nakamurella leprariae</name>
    <dbReference type="NCBI Taxonomy" id="2803911"/>
    <lineage>
        <taxon>Bacteria</taxon>
        <taxon>Bacillati</taxon>
        <taxon>Actinomycetota</taxon>
        <taxon>Actinomycetes</taxon>
        <taxon>Nakamurellales</taxon>
        <taxon>Nakamurellaceae</taxon>
        <taxon>Nakamurella</taxon>
    </lineage>
</organism>
<dbReference type="Pfam" id="PF13508">
    <property type="entry name" value="Acetyltransf_7"/>
    <property type="match status" value="1"/>
</dbReference>
<evidence type="ECO:0000313" key="4">
    <source>
        <dbReference type="EMBL" id="MBM9469233.1"/>
    </source>
</evidence>
<dbReference type="InterPro" id="IPR050832">
    <property type="entry name" value="Bact_Acetyltransf"/>
</dbReference>
<evidence type="ECO:0000256" key="2">
    <source>
        <dbReference type="ARBA" id="ARBA00023315"/>
    </source>
</evidence>
<comment type="caution">
    <text evidence="4">The sequence shown here is derived from an EMBL/GenBank/DDBJ whole genome shotgun (WGS) entry which is preliminary data.</text>
</comment>
<keyword evidence="1" id="KW-0808">Transferase</keyword>
<name>A0A938YJX0_9ACTN</name>
<accession>A0A938YJX0</accession>
<evidence type="ECO:0000256" key="1">
    <source>
        <dbReference type="ARBA" id="ARBA00022679"/>
    </source>
</evidence>
<evidence type="ECO:0000259" key="3">
    <source>
        <dbReference type="PROSITE" id="PS51186"/>
    </source>
</evidence>
<proteinExistence type="predicted"/>
<sequence length="210" mass="24190">MRHARAEPGPGQDDAAGTRVRLVRWTAEQFRARVQELVDVYVQAMGYPPGVATARSALWDEHSRRPDFDCWVALDAADRVRGLCYGYRGLPGQWWYSEVRRGVERDASRRLDWLADFFELTELHVRPDTQGSGLGEALLRRLLDARTERRVLLSTPEGENRAWRLYRRLGFEDLLRHYRFSGDARPFGILGRDLPLPEVLADRHADHPVG</sequence>
<reference evidence="4" key="1">
    <citation type="submission" date="2021-01" db="EMBL/GenBank/DDBJ databases">
        <title>YIM 132084 draft genome.</title>
        <authorList>
            <person name="An D."/>
        </authorList>
    </citation>
    <scope>NUCLEOTIDE SEQUENCE</scope>
    <source>
        <strain evidence="4">YIM 132084</strain>
    </source>
</reference>
<dbReference type="InterPro" id="IPR000182">
    <property type="entry name" value="GNAT_dom"/>
</dbReference>
<dbReference type="SUPFAM" id="SSF55729">
    <property type="entry name" value="Acyl-CoA N-acyltransferases (Nat)"/>
    <property type="match status" value="1"/>
</dbReference>
<keyword evidence="2" id="KW-0012">Acyltransferase</keyword>
<dbReference type="InterPro" id="IPR016181">
    <property type="entry name" value="Acyl_CoA_acyltransferase"/>
</dbReference>
<dbReference type="PANTHER" id="PTHR43877">
    <property type="entry name" value="AMINOALKYLPHOSPHONATE N-ACETYLTRANSFERASE-RELATED-RELATED"/>
    <property type="match status" value="1"/>
</dbReference>
<dbReference type="AlphaFoldDB" id="A0A938YJX0"/>
<dbReference type="GO" id="GO:0016747">
    <property type="term" value="F:acyltransferase activity, transferring groups other than amino-acyl groups"/>
    <property type="evidence" value="ECO:0007669"/>
    <property type="project" value="InterPro"/>
</dbReference>
<dbReference type="RefSeq" id="WP_205262189.1">
    <property type="nucleotide sequence ID" value="NZ_JAERWK010000025.1"/>
</dbReference>
<gene>
    <name evidence="4" type="ORF">JL106_18255</name>
</gene>
<evidence type="ECO:0000313" key="5">
    <source>
        <dbReference type="Proteomes" id="UP000663792"/>
    </source>
</evidence>
<feature type="domain" description="N-acetyltransferase" evidence="3">
    <location>
        <begin position="18"/>
        <end position="195"/>
    </location>
</feature>
<dbReference type="Gene3D" id="3.40.630.30">
    <property type="match status" value="1"/>
</dbReference>
<dbReference type="PANTHER" id="PTHR43877:SF2">
    <property type="entry name" value="AMINOALKYLPHOSPHONATE N-ACETYLTRANSFERASE-RELATED"/>
    <property type="match status" value="1"/>
</dbReference>
<dbReference type="PROSITE" id="PS51186">
    <property type="entry name" value="GNAT"/>
    <property type="match status" value="1"/>
</dbReference>